<dbReference type="AlphaFoldDB" id="A0A2A5B6T7"/>
<feature type="coiled-coil region" evidence="1">
    <location>
        <begin position="178"/>
        <end position="238"/>
    </location>
</feature>
<protein>
    <recommendedName>
        <fullName evidence="5">Polysaccharide chain length determinant N-terminal domain-containing protein</fullName>
    </recommendedName>
</protein>
<evidence type="ECO:0000313" key="4">
    <source>
        <dbReference type="Proteomes" id="UP000218327"/>
    </source>
</evidence>
<evidence type="ECO:0008006" key="5">
    <source>
        <dbReference type="Google" id="ProtNLM"/>
    </source>
</evidence>
<proteinExistence type="predicted"/>
<evidence type="ECO:0000313" key="3">
    <source>
        <dbReference type="EMBL" id="PCJ27287.1"/>
    </source>
</evidence>
<dbReference type="GO" id="GO:0005886">
    <property type="term" value="C:plasma membrane"/>
    <property type="evidence" value="ECO:0007669"/>
    <property type="project" value="TreeGrafter"/>
</dbReference>
<dbReference type="Proteomes" id="UP000218327">
    <property type="component" value="Unassembled WGS sequence"/>
</dbReference>
<gene>
    <name evidence="3" type="ORF">COA96_03630</name>
</gene>
<feature type="transmembrane region" description="Helical" evidence="2">
    <location>
        <begin position="421"/>
        <end position="441"/>
    </location>
</feature>
<dbReference type="EMBL" id="NVVJ01000007">
    <property type="protein sequence ID" value="PCJ27287.1"/>
    <property type="molecule type" value="Genomic_DNA"/>
</dbReference>
<dbReference type="InterPro" id="IPR050445">
    <property type="entry name" value="Bact_polysacc_biosynth/exp"/>
</dbReference>
<keyword evidence="2" id="KW-0472">Membrane</keyword>
<dbReference type="GO" id="GO:0004713">
    <property type="term" value="F:protein tyrosine kinase activity"/>
    <property type="evidence" value="ECO:0007669"/>
    <property type="project" value="TreeGrafter"/>
</dbReference>
<evidence type="ECO:0000256" key="2">
    <source>
        <dbReference type="SAM" id="Phobius"/>
    </source>
</evidence>
<reference evidence="4" key="1">
    <citation type="submission" date="2017-08" db="EMBL/GenBank/DDBJ databases">
        <title>A dynamic microbial community with high functional redundancy inhabits the cold, oxic subseafloor aquifer.</title>
        <authorList>
            <person name="Tully B.J."/>
            <person name="Wheat C.G."/>
            <person name="Glazer B.T."/>
            <person name="Huber J.A."/>
        </authorList>
    </citation>
    <scope>NUCLEOTIDE SEQUENCE [LARGE SCALE GENOMIC DNA]</scope>
</reference>
<comment type="caution">
    <text evidence="3">The sequence shown here is derived from an EMBL/GenBank/DDBJ whole genome shotgun (WGS) entry which is preliminary data.</text>
</comment>
<name>A0A2A5B6T7_9GAMM</name>
<keyword evidence="2" id="KW-1133">Transmembrane helix</keyword>
<dbReference type="PANTHER" id="PTHR32309">
    <property type="entry name" value="TYROSINE-PROTEIN KINASE"/>
    <property type="match status" value="1"/>
</dbReference>
<feature type="transmembrane region" description="Helical" evidence="2">
    <location>
        <begin position="21"/>
        <end position="41"/>
    </location>
</feature>
<evidence type="ECO:0000256" key="1">
    <source>
        <dbReference type="SAM" id="Coils"/>
    </source>
</evidence>
<organism evidence="3 4">
    <name type="scientific">SAR86 cluster bacterium</name>
    <dbReference type="NCBI Taxonomy" id="2030880"/>
    <lineage>
        <taxon>Bacteria</taxon>
        <taxon>Pseudomonadati</taxon>
        <taxon>Pseudomonadota</taxon>
        <taxon>Gammaproteobacteria</taxon>
        <taxon>SAR86 cluster</taxon>
    </lineage>
</organism>
<dbReference type="PANTHER" id="PTHR32309:SF13">
    <property type="entry name" value="FERRIC ENTEROBACTIN TRANSPORT PROTEIN FEPE"/>
    <property type="match status" value="1"/>
</dbReference>
<sequence>MNLHVEDMIKSYLRALSENRILVAACILAVSVSCLLLAATWPKSFTASASIYADNSNILQPLMEGNAVTTGIVDQARMAQDILFNRDFADLILESGGWDVDILSQAQKDELIGTVQGHTIIANVSRNPASLIKISHTDESPIRAFSITQRYTSLFIKQSVVAKQEESRNAFGFIENQVASYQTKLQESERKLSLFKSEHNLGTLTNSNNRISGYRAEMERLELDLVQVETEIRSVESQLAGENAVSKDLSEINAIRGRINALQIVLDGLRARFHDNYPDVVQVQNQISDLQGMLESDRISPIISTELDEGEGVTPLHQELRSQLAALKTSSEAMLSQHSGISVLLAAEEERSKLINESEAELAELTRDYNVTQDFYNEMLQRLENARVSMHLDEEEQGVTFKIQESAVIPTQPDGFTFSQLMMGSIILALCAPIGLLIVYMELDTRIKSESNWSESWPPMLITIPHMQTENVRRVADRYFTAMVAAAMVSIYGITWYLNLAEFF</sequence>
<dbReference type="NCBIfam" id="TIGR03007">
    <property type="entry name" value="pepcterm_ChnLen"/>
    <property type="match status" value="1"/>
</dbReference>
<dbReference type="InterPro" id="IPR014345">
    <property type="entry name" value="XrtA_polysacc_chain"/>
</dbReference>
<feature type="transmembrane region" description="Helical" evidence="2">
    <location>
        <begin position="479"/>
        <end position="498"/>
    </location>
</feature>
<accession>A0A2A5B6T7</accession>
<keyword evidence="1" id="KW-0175">Coiled coil</keyword>
<keyword evidence="2" id="KW-0812">Transmembrane</keyword>